<dbReference type="PANTHER" id="PTHR43064">
    <property type="entry name" value="PHOSPHORIBOSYLAMINOIMIDAZOLE CARBOXYLASE-RELATED"/>
    <property type="match status" value="1"/>
</dbReference>
<dbReference type="AlphaFoldDB" id="A0A1M6NMX0"/>
<dbReference type="SMART" id="SM01001">
    <property type="entry name" value="AIRC"/>
    <property type="match status" value="1"/>
</dbReference>
<evidence type="ECO:0000259" key="1">
    <source>
        <dbReference type="SMART" id="SM01001"/>
    </source>
</evidence>
<gene>
    <name evidence="2" type="ORF">SAMN02745216_02635</name>
</gene>
<dbReference type="EMBL" id="FQZU01000015">
    <property type="protein sequence ID" value="SHJ96984.1"/>
    <property type="molecule type" value="Genomic_DNA"/>
</dbReference>
<dbReference type="Pfam" id="PF00731">
    <property type="entry name" value="AIRC"/>
    <property type="match status" value="1"/>
</dbReference>
<evidence type="ECO:0000313" key="2">
    <source>
        <dbReference type="EMBL" id="SHJ96984.1"/>
    </source>
</evidence>
<dbReference type="Gene3D" id="3.40.50.1970">
    <property type="match status" value="1"/>
</dbReference>
<dbReference type="PANTHER" id="PTHR43064:SF1">
    <property type="entry name" value="SLL1489 PROTEIN"/>
    <property type="match status" value="1"/>
</dbReference>
<dbReference type="SUPFAM" id="SSF52255">
    <property type="entry name" value="N5-CAIR mutase (phosphoribosylaminoimidazole carboxylase, PurE)"/>
    <property type="match status" value="1"/>
</dbReference>
<sequence>MNPDFLKKILDGVAAGDTPVEQAMDKLRHFSHEDLGFAHVDHHRGLRKGFPEVIFGQGKTAEQICGIMEKMAAQDDVILVTRVDQEKAHAVLKAFPEAEYHAQPRMIMHAPNPIREKGRGEIVVLSAGTSDIPVAMEAVLTARAMGNRVRNIFDVGVAGLHRLYAHREILDQAAVLVVVAGMEGALPSVVAGLVPRPVIAVPTSVGYGTSFGGLTALLSMLNSCASNVAVVNIDNGFGAGYMASMINMDMEGEAAK</sequence>
<protein>
    <recommendedName>
        <fullName evidence="1">PurE domain-containing protein</fullName>
    </recommendedName>
</protein>
<dbReference type="OrthoDB" id="9782511at2"/>
<organism evidence="2 3">
    <name type="scientific">Desulfatibacillum alkenivorans DSM 16219</name>
    <dbReference type="NCBI Taxonomy" id="1121393"/>
    <lineage>
        <taxon>Bacteria</taxon>
        <taxon>Pseudomonadati</taxon>
        <taxon>Thermodesulfobacteriota</taxon>
        <taxon>Desulfobacteria</taxon>
        <taxon>Desulfobacterales</taxon>
        <taxon>Desulfatibacillaceae</taxon>
        <taxon>Desulfatibacillum</taxon>
    </lineage>
</organism>
<dbReference type="InterPro" id="IPR039476">
    <property type="entry name" value="P2CMN_synthase_LarB"/>
</dbReference>
<dbReference type="Proteomes" id="UP000183994">
    <property type="component" value="Unassembled WGS sequence"/>
</dbReference>
<dbReference type="GO" id="GO:0016787">
    <property type="term" value="F:hydrolase activity"/>
    <property type="evidence" value="ECO:0007669"/>
    <property type="project" value="InterPro"/>
</dbReference>
<dbReference type="NCBIfam" id="NF033503">
    <property type="entry name" value="LarB"/>
    <property type="match status" value="1"/>
</dbReference>
<evidence type="ECO:0000313" key="3">
    <source>
        <dbReference type="Proteomes" id="UP000183994"/>
    </source>
</evidence>
<accession>A0A1M6NMX0</accession>
<dbReference type="InterPro" id="IPR000031">
    <property type="entry name" value="PurE_dom"/>
</dbReference>
<reference evidence="3" key="1">
    <citation type="submission" date="2016-11" db="EMBL/GenBank/DDBJ databases">
        <authorList>
            <person name="Varghese N."/>
            <person name="Submissions S."/>
        </authorList>
    </citation>
    <scope>NUCLEOTIDE SEQUENCE [LARGE SCALE GENOMIC DNA]</scope>
    <source>
        <strain evidence="3">DSM 16219</strain>
    </source>
</reference>
<feature type="domain" description="PurE" evidence="1">
    <location>
        <begin position="120"/>
        <end position="252"/>
    </location>
</feature>
<dbReference type="RefSeq" id="WP_073476521.1">
    <property type="nucleotide sequence ID" value="NZ_FQZU01000015.1"/>
</dbReference>
<name>A0A1M6NMX0_9BACT</name>
<dbReference type="GO" id="GO:0006189">
    <property type="term" value="P:'de novo' IMP biosynthetic process"/>
    <property type="evidence" value="ECO:0007669"/>
    <property type="project" value="InterPro"/>
</dbReference>
<dbReference type="STRING" id="1121393.SAMN02745216_02635"/>
<proteinExistence type="predicted"/>
<keyword evidence="3" id="KW-1185">Reference proteome</keyword>